<evidence type="ECO:0000313" key="2">
    <source>
        <dbReference type="EMBL" id="KAH3690116.1"/>
    </source>
</evidence>
<evidence type="ECO:0000313" key="3">
    <source>
        <dbReference type="Proteomes" id="UP000828390"/>
    </source>
</evidence>
<reference evidence="2" key="2">
    <citation type="submission" date="2020-11" db="EMBL/GenBank/DDBJ databases">
        <authorList>
            <person name="McCartney M.A."/>
            <person name="Auch B."/>
            <person name="Kono T."/>
            <person name="Mallez S."/>
            <person name="Becker A."/>
            <person name="Gohl D.M."/>
            <person name="Silverstein K.A.T."/>
            <person name="Koren S."/>
            <person name="Bechman K.B."/>
            <person name="Herman A."/>
            <person name="Abrahante J.E."/>
            <person name="Garbe J."/>
        </authorList>
    </citation>
    <scope>NUCLEOTIDE SEQUENCE</scope>
    <source>
        <strain evidence="2">Duluth1</strain>
        <tissue evidence="2">Whole animal</tissue>
    </source>
</reference>
<accession>A0A9D4BCI3</accession>
<dbReference type="EMBL" id="JAIWYP010000078">
    <property type="protein sequence ID" value="KAH3690116.1"/>
    <property type="molecule type" value="Genomic_DNA"/>
</dbReference>
<dbReference type="Proteomes" id="UP000828390">
    <property type="component" value="Unassembled WGS sequence"/>
</dbReference>
<gene>
    <name evidence="2" type="ORF">DPMN_193737</name>
</gene>
<protein>
    <submittedName>
        <fullName evidence="2">Uncharacterized protein</fullName>
    </submittedName>
</protein>
<reference evidence="2" key="1">
    <citation type="journal article" date="2019" name="bioRxiv">
        <title>The Genome of the Zebra Mussel, Dreissena polymorpha: A Resource for Invasive Species Research.</title>
        <authorList>
            <person name="McCartney M.A."/>
            <person name="Auch B."/>
            <person name="Kono T."/>
            <person name="Mallez S."/>
            <person name="Zhang Y."/>
            <person name="Obille A."/>
            <person name="Becker A."/>
            <person name="Abrahante J.E."/>
            <person name="Garbe J."/>
            <person name="Badalamenti J.P."/>
            <person name="Herman A."/>
            <person name="Mangelson H."/>
            <person name="Liachko I."/>
            <person name="Sullivan S."/>
            <person name="Sone E.D."/>
            <person name="Koren S."/>
            <person name="Silverstein K.A.T."/>
            <person name="Beckman K.B."/>
            <person name="Gohl D.M."/>
        </authorList>
    </citation>
    <scope>NUCLEOTIDE SEQUENCE</scope>
    <source>
        <strain evidence="2">Duluth1</strain>
        <tissue evidence="2">Whole animal</tissue>
    </source>
</reference>
<proteinExistence type="predicted"/>
<name>A0A9D4BCI3_DREPO</name>
<dbReference type="AlphaFoldDB" id="A0A9D4BCI3"/>
<evidence type="ECO:0000256" key="1">
    <source>
        <dbReference type="SAM" id="MobiDB-lite"/>
    </source>
</evidence>
<sequence>MLKTTNLSISRAGHAESHWTRGPMARESNHYHIMTEVLAPKLGPYAHLLGQFKDL</sequence>
<keyword evidence="3" id="KW-1185">Reference proteome</keyword>
<comment type="caution">
    <text evidence="2">The sequence shown here is derived from an EMBL/GenBank/DDBJ whole genome shotgun (WGS) entry which is preliminary data.</text>
</comment>
<feature type="region of interest" description="Disordered" evidence="1">
    <location>
        <begin position="1"/>
        <end position="21"/>
    </location>
</feature>
<organism evidence="2 3">
    <name type="scientific">Dreissena polymorpha</name>
    <name type="common">Zebra mussel</name>
    <name type="synonym">Mytilus polymorpha</name>
    <dbReference type="NCBI Taxonomy" id="45954"/>
    <lineage>
        <taxon>Eukaryota</taxon>
        <taxon>Metazoa</taxon>
        <taxon>Spiralia</taxon>
        <taxon>Lophotrochozoa</taxon>
        <taxon>Mollusca</taxon>
        <taxon>Bivalvia</taxon>
        <taxon>Autobranchia</taxon>
        <taxon>Heteroconchia</taxon>
        <taxon>Euheterodonta</taxon>
        <taxon>Imparidentia</taxon>
        <taxon>Neoheterodontei</taxon>
        <taxon>Myida</taxon>
        <taxon>Dreissenoidea</taxon>
        <taxon>Dreissenidae</taxon>
        <taxon>Dreissena</taxon>
    </lineage>
</organism>